<name>A0A8S0PN51_OLEEU</name>
<dbReference type="AlphaFoldDB" id="A0A8S0PN51"/>
<evidence type="ECO:0000313" key="2">
    <source>
        <dbReference type="Proteomes" id="UP000594638"/>
    </source>
</evidence>
<protein>
    <submittedName>
        <fullName evidence="1">Uncharacterized protein</fullName>
    </submittedName>
</protein>
<gene>
    <name evidence="1" type="ORF">OLEA9_A108104</name>
</gene>
<dbReference type="EMBL" id="CACTIH010000160">
    <property type="protein sequence ID" value="CAA2955705.1"/>
    <property type="molecule type" value="Genomic_DNA"/>
</dbReference>
<sequence>MDRRVLTSPCRCDGEVSTGGKDKFFGANDSCCANETLDFFLSTTTSLKPGDWRNQRRTCNGENGCGKETLKFFLSTLETKRKDGITSSTHYTNGSTDQRLASH</sequence>
<keyword evidence="2" id="KW-1185">Reference proteome</keyword>
<organism evidence="1 2">
    <name type="scientific">Olea europaea subsp. europaea</name>
    <dbReference type="NCBI Taxonomy" id="158383"/>
    <lineage>
        <taxon>Eukaryota</taxon>
        <taxon>Viridiplantae</taxon>
        <taxon>Streptophyta</taxon>
        <taxon>Embryophyta</taxon>
        <taxon>Tracheophyta</taxon>
        <taxon>Spermatophyta</taxon>
        <taxon>Magnoliopsida</taxon>
        <taxon>eudicotyledons</taxon>
        <taxon>Gunneridae</taxon>
        <taxon>Pentapetalae</taxon>
        <taxon>asterids</taxon>
        <taxon>lamiids</taxon>
        <taxon>Lamiales</taxon>
        <taxon>Oleaceae</taxon>
        <taxon>Oleeae</taxon>
        <taxon>Olea</taxon>
    </lineage>
</organism>
<dbReference type="Gramene" id="OE9A108104T1">
    <property type="protein sequence ID" value="OE9A108104C1"/>
    <property type="gene ID" value="OE9A108104"/>
</dbReference>
<comment type="caution">
    <text evidence="1">The sequence shown here is derived from an EMBL/GenBank/DDBJ whole genome shotgun (WGS) entry which is preliminary data.</text>
</comment>
<evidence type="ECO:0000313" key="1">
    <source>
        <dbReference type="EMBL" id="CAA2955705.1"/>
    </source>
</evidence>
<reference evidence="1 2" key="1">
    <citation type="submission" date="2019-12" db="EMBL/GenBank/DDBJ databases">
        <authorList>
            <person name="Alioto T."/>
            <person name="Alioto T."/>
            <person name="Gomez Garrido J."/>
        </authorList>
    </citation>
    <scope>NUCLEOTIDE SEQUENCE [LARGE SCALE GENOMIC DNA]</scope>
</reference>
<proteinExistence type="predicted"/>
<accession>A0A8S0PN51</accession>
<dbReference type="Proteomes" id="UP000594638">
    <property type="component" value="Unassembled WGS sequence"/>
</dbReference>